<organism evidence="1 2">
    <name type="scientific">Colletotrichum higginsianum (strain IMI 349063)</name>
    <name type="common">Crucifer anthracnose fungus</name>
    <dbReference type="NCBI Taxonomy" id="759273"/>
    <lineage>
        <taxon>Eukaryota</taxon>
        <taxon>Fungi</taxon>
        <taxon>Dikarya</taxon>
        <taxon>Ascomycota</taxon>
        <taxon>Pezizomycotina</taxon>
        <taxon>Sordariomycetes</taxon>
        <taxon>Hypocreomycetidae</taxon>
        <taxon>Glomerellales</taxon>
        <taxon>Glomerellaceae</taxon>
        <taxon>Colletotrichum</taxon>
        <taxon>Colletotrichum destructivum species complex</taxon>
    </lineage>
</organism>
<feature type="non-terminal residue" evidence="1">
    <location>
        <position position="1"/>
    </location>
</feature>
<dbReference type="Proteomes" id="UP000007174">
    <property type="component" value="Unassembled WGS sequence"/>
</dbReference>
<dbReference type="AlphaFoldDB" id="H1VIJ5"/>
<accession>H1VIJ5</accession>
<protein>
    <submittedName>
        <fullName evidence="1">Uncharacterized protein</fullName>
    </submittedName>
</protein>
<evidence type="ECO:0000313" key="1">
    <source>
        <dbReference type="EMBL" id="CCF40048.1"/>
    </source>
</evidence>
<sequence length="49" mass="5643">DAAGDEAPPVRGLQYVRERVRDYHDHNDYADKKGQKFRVGNLEIEDEAV</sequence>
<reference evidence="2" key="1">
    <citation type="journal article" date="2012" name="Nat. Genet.">
        <title>Lifestyle transitions in plant pathogenic Colletotrichum fungi deciphered by genome and transcriptome analyses.</title>
        <authorList>
            <person name="O'Connell R.J."/>
            <person name="Thon M.R."/>
            <person name="Hacquard S."/>
            <person name="Amyotte S.G."/>
            <person name="Kleemann J."/>
            <person name="Torres M.F."/>
            <person name="Damm U."/>
            <person name="Buiate E.A."/>
            <person name="Epstein L."/>
            <person name="Alkan N."/>
            <person name="Altmueller J."/>
            <person name="Alvarado-Balderrama L."/>
            <person name="Bauser C.A."/>
            <person name="Becker C."/>
            <person name="Birren B.W."/>
            <person name="Chen Z."/>
            <person name="Choi J."/>
            <person name="Crouch J.A."/>
            <person name="Duvick J.P."/>
            <person name="Farman M.A."/>
            <person name="Gan P."/>
            <person name="Heiman D."/>
            <person name="Henrissat B."/>
            <person name="Howard R.J."/>
            <person name="Kabbage M."/>
            <person name="Koch C."/>
            <person name="Kracher B."/>
            <person name="Kubo Y."/>
            <person name="Law A.D."/>
            <person name="Lebrun M.-H."/>
            <person name="Lee Y.-H."/>
            <person name="Miyara I."/>
            <person name="Moore N."/>
            <person name="Neumann U."/>
            <person name="Nordstroem K."/>
            <person name="Panaccione D.G."/>
            <person name="Panstruga R."/>
            <person name="Place M."/>
            <person name="Proctor R.H."/>
            <person name="Prusky D."/>
            <person name="Rech G."/>
            <person name="Reinhardt R."/>
            <person name="Rollins J.A."/>
            <person name="Rounsley S."/>
            <person name="Schardl C.L."/>
            <person name="Schwartz D.C."/>
            <person name="Shenoy N."/>
            <person name="Shirasu K."/>
            <person name="Sikhakolli U.R."/>
            <person name="Stueber K."/>
            <person name="Sukno S.A."/>
            <person name="Sweigard J.A."/>
            <person name="Takano Y."/>
            <person name="Takahara H."/>
            <person name="Trail F."/>
            <person name="van der Does H.C."/>
            <person name="Voll L.M."/>
            <person name="Will I."/>
            <person name="Young S."/>
            <person name="Zeng Q."/>
            <person name="Zhang J."/>
            <person name="Zhou S."/>
            <person name="Dickman M.B."/>
            <person name="Schulze-Lefert P."/>
            <person name="Ver Loren van Themaat E."/>
            <person name="Ma L.-J."/>
            <person name="Vaillancourt L.J."/>
        </authorList>
    </citation>
    <scope>NUCLEOTIDE SEQUENCE [LARGE SCALE GENOMIC DNA]</scope>
    <source>
        <strain evidence="2">IMI 349063</strain>
    </source>
</reference>
<name>H1VIJ5_COLHI</name>
<dbReference type="VEuPathDB" id="FungiDB:CH63R_11387"/>
<gene>
    <name evidence="1" type="ORF">CH063_10712</name>
</gene>
<dbReference type="EMBL" id="CACQ02003842">
    <property type="protein sequence ID" value="CCF40048.1"/>
    <property type="molecule type" value="Genomic_DNA"/>
</dbReference>
<dbReference type="STRING" id="759273.H1VIJ5"/>
<dbReference type="HOGENOM" id="CLU_3147165_0_0_1"/>
<proteinExistence type="predicted"/>
<evidence type="ECO:0000313" key="2">
    <source>
        <dbReference type="Proteomes" id="UP000007174"/>
    </source>
</evidence>